<dbReference type="PANTHER" id="PTHR42957">
    <property type="entry name" value="HELICASE MJ1565-RELATED"/>
    <property type="match status" value="1"/>
</dbReference>
<dbReference type="InterPro" id="IPR027417">
    <property type="entry name" value="P-loop_NTPase"/>
</dbReference>
<dbReference type="InterPro" id="IPR002789">
    <property type="entry name" value="HerA_central"/>
</dbReference>
<dbReference type="RefSeq" id="WP_091200918.1">
    <property type="nucleotide sequence ID" value="NZ_FOKC01000011.1"/>
</dbReference>
<reference evidence="3" key="1">
    <citation type="submission" date="2016-10" db="EMBL/GenBank/DDBJ databases">
        <authorList>
            <person name="de Groot N.N."/>
        </authorList>
    </citation>
    <scope>NUCLEOTIDE SEQUENCE [LARGE SCALE GENOMIC DNA]</scope>
    <source>
        <strain evidence="3">CGMCC 1.10697</strain>
    </source>
</reference>
<evidence type="ECO:0000313" key="3">
    <source>
        <dbReference type="EMBL" id="SFB42336.1"/>
    </source>
</evidence>
<dbReference type="Gene3D" id="3.40.50.300">
    <property type="entry name" value="P-loop containing nucleotide triphosphate hydrolases"/>
    <property type="match status" value="2"/>
</dbReference>
<dbReference type="GO" id="GO:0005524">
    <property type="term" value="F:ATP binding"/>
    <property type="evidence" value="ECO:0007669"/>
    <property type="project" value="InterPro"/>
</dbReference>
<dbReference type="EMBL" id="FOKC01000011">
    <property type="protein sequence ID" value="SFB42336.1"/>
    <property type="molecule type" value="Genomic_DNA"/>
</dbReference>
<dbReference type="Proteomes" id="UP000199113">
    <property type="component" value="Unassembled WGS sequence"/>
</dbReference>
<dbReference type="Pfam" id="PF01935">
    <property type="entry name" value="DUF87"/>
    <property type="match status" value="1"/>
</dbReference>
<dbReference type="PANTHER" id="PTHR42957:SF1">
    <property type="entry name" value="HELICASE MJ1565-RELATED"/>
    <property type="match status" value="1"/>
</dbReference>
<proteinExistence type="predicted"/>
<dbReference type="InterPro" id="IPR003959">
    <property type="entry name" value="ATPase_AAA_core"/>
</dbReference>
<feature type="domain" description="Helicase HerA central" evidence="2">
    <location>
        <begin position="102"/>
        <end position="178"/>
    </location>
</feature>
<feature type="domain" description="ATPase AAA-type core" evidence="1">
    <location>
        <begin position="277"/>
        <end position="390"/>
    </location>
</feature>
<evidence type="ECO:0000313" key="4">
    <source>
        <dbReference type="Proteomes" id="UP000199113"/>
    </source>
</evidence>
<dbReference type="SUPFAM" id="SSF52540">
    <property type="entry name" value="P-loop containing nucleoside triphosphate hydrolases"/>
    <property type="match status" value="1"/>
</dbReference>
<accession>A0A1I1AY49</accession>
<dbReference type="GO" id="GO:0016887">
    <property type="term" value="F:ATP hydrolysis activity"/>
    <property type="evidence" value="ECO:0007669"/>
    <property type="project" value="InterPro"/>
</dbReference>
<evidence type="ECO:0000259" key="1">
    <source>
        <dbReference type="Pfam" id="PF00004"/>
    </source>
</evidence>
<dbReference type="STRING" id="748909.SAMN05192575_11183"/>
<evidence type="ECO:0000259" key="2">
    <source>
        <dbReference type="Pfam" id="PF01935"/>
    </source>
</evidence>
<organism evidence="3 4">
    <name type="scientific">Nocardioides alpinus</name>
    <dbReference type="NCBI Taxonomy" id="748909"/>
    <lineage>
        <taxon>Bacteria</taxon>
        <taxon>Bacillati</taxon>
        <taxon>Actinomycetota</taxon>
        <taxon>Actinomycetes</taxon>
        <taxon>Propionibacteriales</taxon>
        <taxon>Nocardioidaceae</taxon>
        <taxon>Nocardioides</taxon>
    </lineage>
</organism>
<dbReference type="AlphaFoldDB" id="A0A1I1AY49"/>
<evidence type="ECO:0008006" key="5">
    <source>
        <dbReference type="Google" id="ProtNLM"/>
    </source>
</evidence>
<dbReference type="InterPro" id="IPR008571">
    <property type="entry name" value="HerA-like"/>
</dbReference>
<protein>
    <recommendedName>
        <fullName evidence="5">Helicase HerA central domain-containing protein</fullName>
    </recommendedName>
</protein>
<sequence>MPESSITADSADGRRFGFAGVGADALRSGDLVVLSPGSGRILGQVTDPARAGADGYGQVLGGIDGDRLDHLPQPPFASAAVAPAGHPELQLLQASSGAGLPVGTWTSGDTGADARLRAQGFGRHTFLCGQSGSGKTYALGVLLEQVRLHTGLRIVVLDPNADYVRMNQVRPGVPDDVAAAWQERGPVTVLGSDASGAEPLRLRFATMPRAAQAAVLRLDPLRDRGEYNLFVRLMGHGRTAGVATVVAELAAGTPDERALAQRMENLGLLDWEVWAAGQTSAAEVVDAGASMTVLDLNGFKDPHESTAVCLDLVEHLWARRADRTPTLLVLDEAHNLCPAEPSGTMQAALVDRLIQIAAEGRKYGLWLLLSTQRPSKLHPQVLSQCDNLVLMRMNSRADLAELATVFGSVPHEMLDASPTFTQGEALVAGPLAPVPTLLRMGDRITVEGGSDVRVPDRS</sequence>
<dbReference type="Pfam" id="PF00004">
    <property type="entry name" value="AAA"/>
    <property type="match status" value="1"/>
</dbReference>
<name>A0A1I1AY49_9ACTN</name>
<gene>
    <name evidence="3" type="ORF">SAMN05192575_11183</name>
</gene>